<name>F4L6J9_HALH1</name>
<evidence type="ECO:0000313" key="2">
    <source>
        <dbReference type="EMBL" id="AEE49842.1"/>
    </source>
</evidence>
<dbReference type="Proteomes" id="UP000008461">
    <property type="component" value="Chromosome"/>
</dbReference>
<dbReference type="KEGG" id="hhy:Halhy_1957"/>
<keyword evidence="1" id="KW-0472">Membrane</keyword>
<sequence length="167" mass="19317">MGLYFIIGILVILLTGFLFSPLVLQVDTSKNHYAVRWGIGSLQFIPTPDDLLLSIGIGFWRHHFSLLNLLAKPSKKEQNSISKTKKKGQPRKPWPFQRLLRVIRTFHIRQFRLDMDTDDFVTNAYLYPVFRALSAPTRVLTINFQGRNQCAFEVKNRVINVLVALIF</sequence>
<keyword evidence="1" id="KW-0812">Transmembrane</keyword>
<evidence type="ECO:0000313" key="3">
    <source>
        <dbReference type="Proteomes" id="UP000008461"/>
    </source>
</evidence>
<evidence type="ECO:0000256" key="1">
    <source>
        <dbReference type="SAM" id="Phobius"/>
    </source>
</evidence>
<protein>
    <recommendedName>
        <fullName evidence="4">DUF2953 domain-containing protein</fullName>
    </recommendedName>
</protein>
<evidence type="ECO:0008006" key="4">
    <source>
        <dbReference type="Google" id="ProtNLM"/>
    </source>
</evidence>
<reference key="2">
    <citation type="submission" date="2011-04" db="EMBL/GenBank/DDBJ databases">
        <title>Complete sequence of chromosome of Haliscomenobacter hydrossis DSM 1100.</title>
        <authorList>
            <consortium name="US DOE Joint Genome Institute (JGI-PGF)"/>
            <person name="Lucas S."/>
            <person name="Han J."/>
            <person name="Lapidus A."/>
            <person name="Bruce D."/>
            <person name="Goodwin L."/>
            <person name="Pitluck S."/>
            <person name="Peters L."/>
            <person name="Kyrpides N."/>
            <person name="Mavromatis K."/>
            <person name="Ivanova N."/>
            <person name="Ovchinnikova G."/>
            <person name="Pagani I."/>
            <person name="Daligault H."/>
            <person name="Detter J.C."/>
            <person name="Han C."/>
            <person name="Land M."/>
            <person name="Hauser L."/>
            <person name="Markowitz V."/>
            <person name="Cheng J.-F."/>
            <person name="Hugenholtz P."/>
            <person name="Woyke T."/>
            <person name="Wu D."/>
            <person name="Verbarg S."/>
            <person name="Frueling A."/>
            <person name="Brambilla E."/>
            <person name="Klenk H.-P."/>
            <person name="Eisen J.A."/>
        </authorList>
    </citation>
    <scope>NUCLEOTIDE SEQUENCE</scope>
    <source>
        <strain>DSM 1100</strain>
    </source>
</reference>
<dbReference type="eggNOG" id="ENOG5032RM1">
    <property type="taxonomic scope" value="Bacteria"/>
</dbReference>
<organism evidence="2 3">
    <name type="scientific">Haliscomenobacter hydrossis (strain ATCC 27775 / DSM 1100 / LMG 10767 / O)</name>
    <dbReference type="NCBI Taxonomy" id="760192"/>
    <lineage>
        <taxon>Bacteria</taxon>
        <taxon>Pseudomonadati</taxon>
        <taxon>Bacteroidota</taxon>
        <taxon>Saprospiria</taxon>
        <taxon>Saprospirales</taxon>
        <taxon>Haliscomenobacteraceae</taxon>
        <taxon>Haliscomenobacter</taxon>
    </lineage>
</organism>
<dbReference type="STRING" id="760192.Halhy_1957"/>
<gene>
    <name evidence="2" type="ordered locus">Halhy_1957</name>
</gene>
<keyword evidence="3" id="KW-1185">Reference proteome</keyword>
<accession>F4L6J9</accession>
<dbReference type="AlphaFoldDB" id="F4L6J9"/>
<reference evidence="2 3" key="1">
    <citation type="journal article" date="2011" name="Stand. Genomic Sci.">
        <title>Complete genome sequence of Haliscomenobacter hydrossis type strain (O).</title>
        <authorList>
            <consortium name="US DOE Joint Genome Institute (JGI-PGF)"/>
            <person name="Daligault H."/>
            <person name="Lapidus A."/>
            <person name="Zeytun A."/>
            <person name="Nolan M."/>
            <person name="Lucas S."/>
            <person name="Del Rio T.G."/>
            <person name="Tice H."/>
            <person name="Cheng J.F."/>
            <person name="Tapia R."/>
            <person name="Han C."/>
            <person name="Goodwin L."/>
            <person name="Pitluck S."/>
            <person name="Liolios K."/>
            <person name="Pagani I."/>
            <person name="Ivanova N."/>
            <person name="Huntemann M."/>
            <person name="Mavromatis K."/>
            <person name="Mikhailova N."/>
            <person name="Pati A."/>
            <person name="Chen A."/>
            <person name="Palaniappan K."/>
            <person name="Land M."/>
            <person name="Hauser L."/>
            <person name="Brambilla E.M."/>
            <person name="Rohde M."/>
            <person name="Verbarg S."/>
            <person name="Goker M."/>
            <person name="Bristow J."/>
            <person name="Eisen J.A."/>
            <person name="Markowitz V."/>
            <person name="Hugenholtz P."/>
            <person name="Kyrpides N.C."/>
            <person name="Klenk H.P."/>
            <person name="Woyke T."/>
        </authorList>
    </citation>
    <scope>NUCLEOTIDE SEQUENCE [LARGE SCALE GENOMIC DNA]</scope>
    <source>
        <strain evidence="3">ATCC 27775 / DSM 1100 / LMG 10767 / O</strain>
    </source>
</reference>
<proteinExistence type="predicted"/>
<dbReference type="EMBL" id="CP002691">
    <property type="protein sequence ID" value="AEE49842.1"/>
    <property type="molecule type" value="Genomic_DNA"/>
</dbReference>
<keyword evidence="1" id="KW-1133">Transmembrane helix</keyword>
<dbReference type="HOGENOM" id="CLU_1600746_0_0_10"/>
<feature type="transmembrane region" description="Helical" evidence="1">
    <location>
        <begin position="6"/>
        <end position="24"/>
    </location>
</feature>